<dbReference type="InParanoid" id="A0A2P5FD76"/>
<evidence type="ECO:0000313" key="2">
    <source>
        <dbReference type="Proteomes" id="UP000237000"/>
    </source>
</evidence>
<protein>
    <submittedName>
        <fullName evidence="1">Uncharacterized protein</fullName>
    </submittedName>
</protein>
<accession>A0A2P5FD76</accession>
<comment type="caution">
    <text evidence="1">The sequence shown here is derived from an EMBL/GenBank/DDBJ whole genome shotgun (WGS) entry which is preliminary data.</text>
</comment>
<dbReference type="EMBL" id="JXTC01000043">
    <property type="protein sequence ID" value="PON95752.1"/>
    <property type="molecule type" value="Genomic_DNA"/>
</dbReference>
<reference evidence="2" key="1">
    <citation type="submission" date="2016-06" db="EMBL/GenBank/DDBJ databases">
        <title>Parallel loss of symbiosis genes in relatives of nitrogen-fixing non-legume Parasponia.</title>
        <authorList>
            <person name="Van Velzen R."/>
            <person name="Holmer R."/>
            <person name="Bu F."/>
            <person name="Rutten L."/>
            <person name="Van Zeijl A."/>
            <person name="Liu W."/>
            <person name="Santuari L."/>
            <person name="Cao Q."/>
            <person name="Sharma T."/>
            <person name="Shen D."/>
            <person name="Roswanjaya Y."/>
            <person name="Wardhani T."/>
            <person name="Kalhor M.S."/>
            <person name="Jansen J."/>
            <person name="Van den Hoogen J."/>
            <person name="Gungor B."/>
            <person name="Hartog M."/>
            <person name="Hontelez J."/>
            <person name="Verver J."/>
            <person name="Yang W.-C."/>
            <person name="Schijlen E."/>
            <person name="Repin R."/>
            <person name="Schilthuizen M."/>
            <person name="Schranz E."/>
            <person name="Heidstra R."/>
            <person name="Miyata K."/>
            <person name="Fedorova E."/>
            <person name="Kohlen W."/>
            <person name="Bisseling T."/>
            <person name="Smit S."/>
            <person name="Geurts R."/>
        </authorList>
    </citation>
    <scope>NUCLEOTIDE SEQUENCE [LARGE SCALE GENOMIC DNA]</scope>
    <source>
        <strain evidence="2">cv. RG33-2</strain>
    </source>
</reference>
<organism evidence="1 2">
    <name type="scientific">Trema orientale</name>
    <name type="common">Charcoal tree</name>
    <name type="synonym">Celtis orientalis</name>
    <dbReference type="NCBI Taxonomy" id="63057"/>
    <lineage>
        <taxon>Eukaryota</taxon>
        <taxon>Viridiplantae</taxon>
        <taxon>Streptophyta</taxon>
        <taxon>Embryophyta</taxon>
        <taxon>Tracheophyta</taxon>
        <taxon>Spermatophyta</taxon>
        <taxon>Magnoliopsida</taxon>
        <taxon>eudicotyledons</taxon>
        <taxon>Gunneridae</taxon>
        <taxon>Pentapetalae</taxon>
        <taxon>rosids</taxon>
        <taxon>fabids</taxon>
        <taxon>Rosales</taxon>
        <taxon>Cannabaceae</taxon>
        <taxon>Trema</taxon>
    </lineage>
</organism>
<proteinExistence type="predicted"/>
<name>A0A2P5FD76_TREOI</name>
<dbReference type="AlphaFoldDB" id="A0A2P5FD76"/>
<evidence type="ECO:0000313" key="1">
    <source>
        <dbReference type="EMBL" id="PON95752.1"/>
    </source>
</evidence>
<dbReference type="Proteomes" id="UP000237000">
    <property type="component" value="Unassembled WGS sequence"/>
</dbReference>
<keyword evidence="2" id="KW-1185">Reference proteome</keyword>
<gene>
    <name evidence="1" type="ORF">TorRG33x02_085810</name>
</gene>
<sequence length="117" mass="13362">MSSTIRIPSKEELKAYEVELHTIQQAIMDLEFHIELFKLILMVHELRHHLRKSISVPPFPSSNLLKCKMKWQVVVMVLAVDPQRSFGLTANAENGLHVGFVRPRRILANASLVVPIL</sequence>